<proteinExistence type="predicted"/>
<evidence type="ECO:0008006" key="3">
    <source>
        <dbReference type="Google" id="ProtNLM"/>
    </source>
</evidence>
<keyword evidence="2" id="KW-1185">Reference proteome</keyword>
<comment type="caution">
    <text evidence="1">The sequence shown here is derived from an EMBL/GenBank/DDBJ whole genome shotgun (WGS) entry which is preliminary data.</text>
</comment>
<dbReference type="STRING" id="1230457.C476_08238"/>
<reference evidence="1 2" key="1">
    <citation type="journal article" date="2014" name="PLoS Genet.">
        <title>Phylogenetically driven sequencing of extremely halophilic archaea reveals strategies for static and dynamic osmo-response.</title>
        <authorList>
            <person name="Becker E.A."/>
            <person name="Seitzer P.M."/>
            <person name="Tritt A."/>
            <person name="Larsen D."/>
            <person name="Krusor M."/>
            <person name="Yao A.I."/>
            <person name="Wu D."/>
            <person name="Madern D."/>
            <person name="Eisen J.A."/>
            <person name="Darling A.E."/>
            <person name="Facciotti M.T."/>
        </authorList>
    </citation>
    <scope>NUCLEOTIDE SEQUENCE [LARGE SCALE GENOMIC DNA]</scope>
    <source>
        <strain evidence="1 2">JCM 13563</strain>
    </source>
</reference>
<dbReference type="InterPro" id="IPR017850">
    <property type="entry name" value="Alkaline_phosphatase_core_sf"/>
</dbReference>
<dbReference type="Gene3D" id="3.40.720.10">
    <property type="entry name" value="Alkaline Phosphatase, subunit A"/>
    <property type="match status" value="1"/>
</dbReference>
<dbReference type="EMBL" id="AOIT01000033">
    <property type="protein sequence ID" value="ELZ21460.1"/>
    <property type="molecule type" value="Genomic_DNA"/>
</dbReference>
<accession>M0CDX9</accession>
<dbReference type="OrthoDB" id="100846at2157"/>
<dbReference type="Proteomes" id="UP000011615">
    <property type="component" value="Unassembled WGS sequence"/>
</dbReference>
<evidence type="ECO:0000313" key="2">
    <source>
        <dbReference type="Proteomes" id="UP000011615"/>
    </source>
</evidence>
<dbReference type="RefSeq" id="WP_008011768.1">
    <property type="nucleotide sequence ID" value="NZ_AOIT01000033.1"/>
</dbReference>
<sequence length="275" mass="32011">MLVRPFTKPGDNSIEFLDEDWDVLVVLDACRYDLFARKNPFDVSVDKVHSNATQTREYIRNNFVGRDYRDTVYVTASPQFADFELNFAHIEHVWRDRWDEEYNTVRPESITEAAIDVANRYDDKRLIIHYMQPHYPFIGPTGRKLDEQATFVPNPENLSVWEQLSAGHLDEETVRKAYEENLSVVVPEVERLVENVEGKTVITSDHGNLFGQRVCWLPIRIYGHPARVHHPELTAVPWVELPYDSRREVIPATETMDTDTSFEAVEERLADLGYK</sequence>
<protein>
    <recommendedName>
        <fullName evidence="3">Sulfatase N-terminal domain-containing protein</fullName>
    </recommendedName>
</protein>
<dbReference type="AlphaFoldDB" id="M0CDX9"/>
<dbReference type="eggNOG" id="arCOG04525">
    <property type="taxonomic scope" value="Archaea"/>
</dbReference>
<evidence type="ECO:0000313" key="1">
    <source>
        <dbReference type="EMBL" id="ELZ21460.1"/>
    </source>
</evidence>
<organism evidence="1 2">
    <name type="scientific">Natrinema limicola JCM 13563</name>
    <dbReference type="NCBI Taxonomy" id="1230457"/>
    <lineage>
        <taxon>Archaea</taxon>
        <taxon>Methanobacteriati</taxon>
        <taxon>Methanobacteriota</taxon>
        <taxon>Stenosarchaea group</taxon>
        <taxon>Halobacteria</taxon>
        <taxon>Halobacteriales</taxon>
        <taxon>Natrialbaceae</taxon>
        <taxon>Natrinema</taxon>
    </lineage>
</organism>
<gene>
    <name evidence="1" type="ORF">C476_08238</name>
</gene>
<dbReference type="SUPFAM" id="SSF53649">
    <property type="entry name" value="Alkaline phosphatase-like"/>
    <property type="match status" value="1"/>
</dbReference>
<name>M0CDX9_9EURY</name>